<protein>
    <submittedName>
        <fullName evidence="6">LysR family transcriptional regulator</fullName>
    </submittedName>
</protein>
<proteinExistence type="inferred from homology"/>
<comment type="similarity">
    <text evidence="1">Belongs to the LysR transcriptional regulatory family.</text>
</comment>
<dbReference type="InterPro" id="IPR036388">
    <property type="entry name" value="WH-like_DNA-bd_sf"/>
</dbReference>
<dbReference type="Gene3D" id="3.40.190.290">
    <property type="match status" value="1"/>
</dbReference>
<evidence type="ECO:0000313" key="7">
    <source>
        <dbReference type="Proteomes" id="UP000229314"/>
    </source>
</evidence>
<evidence type="ECO:0000256" key="4">
    <source>
        <dbReference type="ARBA" id="ARBA00023163"/>
    </source>
</evidence>
<reference evidence="6 7" key="1">
    <citation type="submission" date="2017-10" db="EMBL/GenBank/DDBJ databases">
        <title>Complete genome sequence of Paracoccus yeei TT13 isolated from human skin.</title>
        <authorList>
            <person name="Lee K."/>
            <person name="Lim J.Y."/>
            <person name="Hwang I."/>
        </authorList>
    </citation>
    <scope>NUCLEOTIDE SEQUENCE [LARGE SCALE GENOMIC DNA]</scope>
    <source>
        <strain evidence="6 7">TT13</strain>
    </source>
</reference>
<evidence type="ECO:0000259" key="5">
    <source>
        <dbReference type="PROSITE" id="PS50931"/>
    </source>
</evidence>
<dbReference type="InterPro" id="IPR050950">
    <property type="entry name" value="HTH-type_LysR_regulators"/>
</dbReference>
<keyword evidence="4" id="KW-0804">Transcription</keyword>
<dbReference type="Gene3D" id="1.10.10.10">
    <property type="entry name" value="Winged helix-like DNA-binding domain superfamily/Winged helix DNA-binding domain"/>
    <property type="match status" value="1"/>
</dbReference>
<dbReference type="InterPro" id="IPR005119">
    <property type="entry name" value="LysR_subst-bd"/>
</dbReference>
<gene>
    <name evidence="6" type="ORF">PYTT13_12025</name>
</gene>
<dbReference type="Pfam" id="PF00126">
    <property type="entry name" value="HTH_1"/>
    <property type="match status" value="1"/>
</dbReference>
<evidence type="ECO:0000313" key="6">
    <source>
        <dbReference type="EMBL" id="ATQ56458.1"/>
    </source>
</evidence>
<sequence>MAIKIEMLRSFLTVAEEGNIKDAATRLLRTPSAVSMTLSALEDELGGPLFEQDRKSRLTVLGTYVRDMTEVMIRDHDRGIETIKAFAQSRLGRLHIVAVPSVASRILPPILREFLRRQSGAAVSLVDTDSHQVQQMVVTGEADIGIGGPPPGKLPLSFAPLFEDPFRLVCAVESPLARLPRPLCWQDLLTEDLIVNESARAINAPEYAEMVDKARLTIRNITSLLAMVRANAGVTLLPALACTTLPAGLTALEIETGGVSRVVGLVQRSNSMPSPLATTFVKQLNEQLREVLSHSIGLYPSHVDGVDAPT</sequence>
<evidence type="ECO:0000256" key="3">
    <source>
        <dbReference type="ARBA" id="ARBA00023125"/>
    </source>
</evidence>
<keyword evidence="2" id="KW-0805">Transcription regulation</keyword>
<dbReference type="GO" id="GO:0003700">
    <property type="term" value="F:DNA-binding transcription factor activity"/>
    <property type="evidence" value="ECO:0007669"/>
    <property type="project" value="InterPro"/>
</dbReference>
<dbReference type="GO" id="GO:0005829">
    <property type="term" value="C:cytosol"/>
    <property type="evidence" value="ECO:0007669"/>
    <property type="project" value="TreeGrafter"/>
</dbReference>
<dbReference type="GeneID" id="78898386"/>
<dbReference type="PANTHER" id="PTHR30419:SF8">
    <property type="entry name" value="NITROGEN ASSIMILATION TRANSCRIPTIONAL ACTIVATOR-RELATED"/>
    <property type="match status" value="1"/>
</dbReference>
<dbReference type="InterPro" id="IPR000847">
    <property type="entry name" value="LysR_HTH_N"/>
</dbReference>
<dbReference type="SUPFAM" id="SSF53850">
    <property type="entry name" value="Periplasmic binding protein-like II"/>
    <property type="match status" value="1"/>
</dbReference>
<organism evidence="6 7">
    <name type="scientific">Paracoccus yeei</name>
    <dbReference type="NCBI Taxonomy" id="147645"/>
    <lineage>
        <taxon>Bacteria</taxon>
        <taxon>Pseudomonadati</taxon>
        <taxon>Pseudomonadota</taxon>
        <taxon>Alphaproteobacteria</taxon>
        <taxon>Rhodobacterales</taxon>
        <taxon>Paracoccaceae</taxon>
        <taxon>Paracoccus</taxon>
    </lineage>
</organism>
<dbReference type="RefSeq" id="WP_099649266.1">
    <property type="nucleotide sequence ID" value="NZ_CAJGAB010000038.1"/>
</dbReference>
<dbReference type="SUPFAM" id="SSF46785">
    <property type="entry name" value="Winged helix' DNA-binding domain"/>
    <property type="match status" value="1"/>
</dbReference>
<dbReference type="AlphaFoldDB" id="A0A2D2C1S2"/>
<dbReference type="PROSITE" id="PS50931">
    <property type="entry name" value="HTH_LYSR"/>
    <property type="match status" value="1"/>
</dbReference>
<dbReference type="PANTHER" id="PTHR30419">
    <property type="entry name" value="HTH-TYPE TRANSCRIPTIONAL REGULATOR YBHD"/>
    <property type="match status" value="1"/>
</dbReference>
<name>A0A2D2C1S2_9RHOB</name>
<feature type="domain" description="HTH lysR-type" evidence="5">
    <location>
        <begin position="3"/>
        <end position="59"/>
    </location>
</feature>
<keyword evidence="3" id="KW-0238">DNA-binding</keyword>
<accession>A0A2D2C1S2</accession>
<dbReference type="GO" id="GO:0003677">
    <property type="term" value="F:DNA binding"/>
    <property type="evidence" value="ECO:0007669"/>
    <property type="project" value="UniProtKB-KW"/>
</dbReference>
<dbReference type="EMBL" id="CP024422">
    <property type="protein sequence ID" value="ATQ56458.1"/>
    <property type="molecule type" value="Genomic_DNA"/>
</dbReference>
<dbReference type="Pfam" id="PF03466">
    <property type="entry name" value="LysR_substrate"/>
    <property type="match status" value="1"/>
</dbReference>
<evidence type="ECO:0000256" key="1">
    <source>
        <dbReference type="ARBA" id="ARBA00009437"/>
    </source>
</evidence>
<dbReference type="Proteomes" id="UP000229314">
    <property type="component" value="Chromosome"/>
</dbReference>
<evidence type="ECO:0000256" key="2">
    <source>
        <dbReference type="ARBA" id="ARBA00023015"/>
    </source>
</evidence>
<dbReference type="InterPro" id="IPR036390">
    <property type="entry name" value="WH_DNA-bd_sf"/>
</dbReference>